<gene>
    <name evidence="3" type="ORF">PG994_007509</name>
</gene>
<dbReference type="RefSeq" id="XP_066715860.1">
    <property type="nucleotide sequence ID" value="XM_066858918.1"/>
</dbReference>
<feature type="compositionally biased region" description="Basic and acidic residues" evidence="1">
    <location>
        <begin position="342"/>
        <end position="355"/>
    </location>
</feature>
<dbReference type="Proteomes" id="UP001480595">
    <property type="component" value="Unassembled WGS sequence"/>
</dbReference>
<feature type="compositionally biased region" description="Basic and acidic residues" evidence="1">
    <location>
        <begin position="221"/>
        <end position="230"/>
    </location>
</feature>
<dbReference type="PANTHER" id="PTHR46370:SF1">
    <property type="entry name" value="GPALPP MOTIFS-CONTAINING PROTEIN 1"/>
    <property type="match status" value="1"/>
</dbReference>
<keyword evidence="4" id="KW-1185">Reference proteome</keyword>
<dbReference type="PANTHER" id="PTHR46370">
    <property type="entry name" value="GPALPP MOTIFS-CONTAINING PROTEIN 1"/>
    <property type="match status" value="1"/>
</dbReference>
<evidence type="ECO:0000256" key="1">
    <source>
        <dbReference type="SAM" id="MobiDB-lite"/>
    </source>
</evidence>
<dbReference type="Pfam" id="PF12572">
    <property type="entry name" value="DUF3752"/>
    <property type="match status" value="1"/>
</dbReference>
<feature type="compositionally biased region" description="Acidic residues" evidence="1">
    <location>
        <begin position="111"/>
        <end position="122"/>
    </location>
</feature>
<evidence type="ECO:0000313" key="3">
    <source>
        <dbReference type="EMBL" id="KAK8064871.1"/>
    </source>
</evidence>
<feature type="compositionally biased region" description="Basic and acidic residues" evidence="1">
    <location>
        <begin position="258"/>
        <end position="269"/>
    </location>
</feature>
<feature type="compositionally biased region" description="Low complexity" evidence="1">
    <location>
        <begin position="181"/>
        <end position="202"/>
    </location>
</feature>
<evidence type="ECO:0000259" key="2">
    <source>
        <dbReference type="Pfam" id="PF12572"/>
    </source>
</evidence>
<sequence>MSSIGPQLLPHLAKRKRSVDDDEKEAGSPPSKVHATGPQLPSNQDEITLGDDDDYSGDDDAYGPAMPRASTAQQENSKPSIGPTMPPTATSIGPAAPPPSIGPSAGPTNTDEIDLAWSDDDENTSHGPASPPSAPQPKRIQGPAPPPAPLSERPPNPPDADSDSDSDDSDDDGYGPALPTSSAHQARQSQAAAALHSARQAAESTAPQRDGWMLAPPTGDELNHAQDPTKLRARKFNSGPRASTSGGGEISSIWTETPEQKRKRLEDAVLGRSSGANGGGAAAAAAASANQSQPPKTREEEERAERIRNNIQKARGPSLLEAHQRGDGKGNARAVEEEEDDPSKRAFDREKDMKLGGRIGNAQRNELLKRSANFGDRFSKGKYL</sequence>
<feature type="region of interest" description="Disordered" evidence="1">
    <location>
        <begin position="1"/>
        <end position="384"/>
    </location>
</feature>
<proteinExistence type="predicted"/>
<organism evidence="3 4">
    <name type="scientific">Apiospora phragmitis</name>
    <dbReference type="NCBI Taxonomy" id="2905665"/>
    <lineage>
        <taxon>Eukaryota</taxon>
        <taxon>Fungi</taxon>
        <taxon>Dikarya</taxon>
        <taxon>Ascomycota</taxon>
        <taxon>Pezizomycotina</taxon>
        <taxon>Sordariomycetes</taxon>
        <taxon>Xylariomycetidae</taxon>
        <taxon>Amphisphaeriales</taxon>
        <taxon>Apiosporaceae</taxon>
        <taxon>Apiospora</taxon>
    </lineage>
</organism>
<dbReference type="EMBL" id="JAQQWL010000007">
    <property type="protein sequence ID" value="KAK8064871.1"/>
    <property type="molecule type" value="Genomic_DNA"/>
</dbReference>
<dbReference type="InterPro" id="IPR046331">
    <property type="entry name" value="GPAM1-like"/>
</dbReference>
<feature type="compositionally biased region" description="Polar residues" evidence="1">
    <location>
        <begin position="70"/>
        <end position="79"/>
    </location>
</feature>
<feature type="compositionally biased region" description="Basic and acidic residues" evidence="1">
    <location>
        <begin position="296"/>
        <end position="308"/>
    </location>
</feature>
<protein>
    <recommendedName>
        <fullName evidence="2">DUF3752 domain-containing protein</fullName>
    </recommendedName>
</protein>
<feature type="compositionally biased region" description="Low complexity" evidence="1">
    <location>
        <begin position="282"/>
        <end position="293"/>
    </location>
</feature>
<feature type="compositionally biased region" description="Pro residues" evidence="1">
    <location>
        <begin position="143"/>
        <end position="158"/>
    </location>
</feature>
<feature type="compositionally biased region" description="Acidic residues" evidence="1">
    <location>
        <begin position="48"/>
        <end position="61"/>
    </location>
</feature>
<accession>A0ABR1V125</accession>
<feature type="compositionally biased region" description="Acidic residues" evidence="1">
    <location>
        <begin position="160"/>
        <end position="173"/>
    </location>
</feature>
<comment type="caution">
    <text evidence="3">The sequence shown here is derived from an EMBL/GenBank/DDBJ whole genome shotgun (WGS) entry which is preliminary data.</text>
</comment>
<reference evidence="3 4" key="1">
    <citation type="submission" date="2023-01" db="EMBL/GenBank/DDBJ databases">
        <title>Analysis of 21 Apiospora genomes using comparative genomics revels a genus with tremendous synthesis potential of carbohydrate active enzymes and secondary metabolites.</title>
        <authorList>
            <person name="Sorensen T."/>
        </authorList>
    </citation>
    <scope>NUCLEOTIDE SEQUENCE [LARGE SCALE GENOMIC DNA]</scope>
    <source>
        <strain evidence="3 4">CBS 135458</strain>
    </source>
</reference>
<evidence type="ECO:0000313" key="4">
    <source>
        <dbReference type="Proteomes" id="UP001480595"/>
    </source>
</evidence>
<dbReference type="InterPro" id="IPR022226">
    <property type="entry name" value="DUF3752"/>
</dbReference>
<feature type="domain" description="DUF3752" evidence="2">
    <location>
        <begin position="216"/>
        <end position="379"/>
    </location>
</feature>
<name>A0ABR1V125_9PEZI</name>
<dbReference type="GeneID" id="92091981"/>